<evidence type="ECO:0000313" key="3">
    <source>
        <dbReference type="Proteomes" id="UP000320390"/>
    </source>
</evidence>
<dbReference type="GO" id="GO:0047693">
    <property type="term" value="F:ATP diphosphatase activity"/>
    <property type="evidence" value="ECO:0007669"/>
    <property type="project" value="UniProtKB-EC"/>
</dbReference>
<dbReference type="Gene3D" id="1.10.287.1080">
    <property type="entry name" value="MazG-like"/>
    <property type="match status" value="1"/>
</dbReference>
<dbReference type="SUPFAM" id="SSF101386">
    <property type="entry name" value="all-alpha NTP pyrophosphatases"/>
    <property type="match status" value="1"/>
</dbReference>
<gene>
    <name evidence="2" type="primary">mazG</name>
    <name evidence="2" type="ORF">Poly30_16940</name>
</gene>
<evidence type="ECO:0000313" key="2">
    <source>
        <dbReference type="EMBL" id="QDV06189.1"/>
    </source>
</evidence>
<name>A0A518EQ27_9BACT</name>
<dbReference type="Proteomes" id="UP000320390">
    <property type="component" value="Chromosome"/>
</dbReference>
<dbReference type="GO" id="GO:0046052">
    <property type="term" value="P:UTP catabolic process"/>
    <property type="evidence" value="ECO:0007669"/>
    <property type="project" value="TreeGrafter"/>
</dbReference>
<dbReference type="PANTHER" id="PTHR30522">
    <property type="entry name" value="NUCLEOSIDE TRIPHOSPHATE PYROPHOSPHOHYDROLASE"/>
    <property type="match status" value="1"/>
</dbReference>
<dbReference type="RefSeq" id="WP_145196154.1">
    <property type="nucleotide sequence ID" value="NZ_CP036434.1"/>
</dbReference>
<dbReference type="OrthoDB" id="9808939at2"/>
<dbReference type="AlphaFoldDB" id="A0A518EQ27"/>
<keyword evidence="3" id="KW-1185">Reference proteome</keyword>
<protein>
    <submittedName>
        <fullName evidence="2">Nucleoside triphosphate pyrophosphohydrolase</fullName>
        <ecNumber evidence="2">3.6.1.8</ecNumber>
    </submittedName>
</protein>
<proteinExistence type="predicted"/>
<evidence type="ECO:0000256" key="1">
    <source>
        <dbReference type="SAM" id="MobiDB-lite"/>
    </source>
</evidence>
<dbReference type="GO" id="GO:0046076">
    <property type="term" value="P:dTTP catabolic process"/>
    <property type="evidence" value="ECO:0007669"/>
    <property type="project" value="TreeGrafter"/>
</dbReference>
<feature type="compositionally biased region" description="Pro residues" evidence="1">
    <location>
        <begin position="1"/>
        <end position="11"/>
    </location>
</feature>
<feature type="region of interest" description="Disordered" evidence="1">
    <location>
        <begin position="1"/>
        <end position="22"/>
    </location>
</feature>
<organism evidence="2 3">
    <name type="scientific">Saltatorellus ferox</name>
    <dbReference type="NCBI Taxonomy" id="2528018"/>
    <lineage>
        <taxon>Bacteria</taxon>
        <taxon>Pseudomonadati</taxon>
        <taxon>Planctomycetota</taxon>
        <taxon>Planctomycetia</taxon>
        <taxon>Planctomycetia incertae sedis</taxon>
        <taxon>Saltatorellus</taxon>
    </lineage>
</organism>
<accession>A0A518EQ27</accession>
<dbReference type="EMBL" id="CP036434">
    <property type="protein sequence ID" value="QDV06189.1"/>
    <property type="molecule type" value="Genomic_DNA"/>
</dbReference>
<dbReference type="PANTHER" id="PTHR30522:SF0">
    <property type="entry name" value="NUCLEOSIDE TRIPHOSPHATE PYROPHOSPHOHYDROLASE"/>
    <property type="match status" value="1"/>
</dbReference>
<dbReference type="EC" id="3.6.1.8" evidence="2"/>
<dbReference type="InterPro" id="IPR011551">
    <property type="entry name" value="NTP_PyrPHydrolase_MazG"/>
</dbReference>
<dbReference type="GO" id="GO:0046047">
    <property type="term" value="P:TTP catabolic process"/>
    <property type="evidence" value="ECO:0007669"/>
    <property type="project" value="TreeGrafter"/>
</dbReference>
<sequence>MTDPAPEPDPSSAPASALEGVAAGGSALERAARTCQRAVGAGFHWKEARGALGKLEEEVEELKEVLPTDILKGAMTGSPNPIPPGRARDRIEDELGDVLMAAAFVGGYLGLDPEALCHRALDRFHARFRIMEEDLGGSFSDATMDEMLVAWTRAKRLLDGDAPAHREA</sequence>
<dbReference type="GO" id="GO:0006203">
    <property type="term" value="P:dGTP catabolic process"/>
    <property type="evidence" value="ECO:0007669"/>
    <property type="project" value="TreeGrafter"/>
</dbReference>
<keyword evidence="2" id="KW-0378">Hydrolase</keyword>
<dbReference type="GO" id="GO:0046081">
    <property type="term" value="P:dUTP catabolic process"/>
    <property type="evidence" value="ECO:0007669"/>
    <property type="project" value="TreeGrafter"/>
</dbReference>
<reference evidence="2 3" key="1">
    <citation type="submission" date="2019-02" db="EMBL/GenBank/DDBJ databases">
        <title>Deep-cultivation of Planctomycetes and their phenomic and genomic characterization uncovers novel biology.</title>
        <authorList>
            <person name="Wiegand S."/>
            <person name="Jogler M."/>
            <person name="Boedeker C."/>
            <person name="Pinto D."/>
            <person name="Vollmers J."/>
            <person name="Rivas-Marin E."/>
            <person name="Kohn T."/>
            <person name="Peeters S.H."/>
            <person name="Heuer A."/>
            <person name="Rast P."/>
            <person name="Oberbeckmann S."/>
            <person name="Bunk B."/>
            <person name="Jeske O."/>
            <person name="Meyerdierks A."/>
            <person name="Storesund J.E."/>
            <person name="Kallscheuer N."/>
            <person name="Luecker S."/>
            <person name="Lage O.M."/>
            <person name="Pohl T."/>
            <person name="Merkel B.J."/>
            <person name="Hornburger P."/>
            <person name="Mueller R.-W."/>
            <person name="Bruemmer F."/>
            <person name="Labrenz M."/>
            <person name="Spormann A.M."/>
            <person name="Op den Camp H."/>
            <person name="Overmann J."/>
            <person name="Amann R."/>
            <person name="Jetten M.S.M."/>
            <person name="Mascher T."/>
            <person name="Medema M.H."/>
            <person name="Devos D.P."/>
            <person name="Kaster A.-K."/>
            <person name="Ovreas L."/>
            <person name="Rohde M."/>
            <person name="Galperin M.Y."/>
            <person name="Jogler C."/>
        </authorList>
    </citation>
    <scope>NUCLEOTIDE SEQUENCE [LARGE SCALE GENOMIC DNA]</scope>
    <source>
        <strain evidence="2 3">Poly30</strain>
    </source>
</reference>
<dbReference type="GO" id="GO:0046061">
    <property type="term" value="P:dATP catabolic process"/>
    <property type="evidence" value="ECO:0007669"/>
    <property type="project" value="TreeGrafter"/>
</dbReference>